<dbReference type="Proteomes" id="UP000176609">
    <property type="component" value="Unassembled WGS sequence"/>
</dbReference>
<accession>A0A1F6ARQ2</accession>
<dbReference type="PANTHER" id="PTHR31891">
    <property type="entry name" value="FORMAMIDASE C869.04-RELATED"/>
    <property type="match status" value="1"/>
</dbReference>
<dbReference type="GO" id="GO:0016811">
    <property type="term" value="F:hydrolase activity, acting on carbon-nitrogen (but not peptide) bonds, in linear amides"/>
    <property type="evidence" value="ECO:0007669"/>
    <property type="project" value="InterPro"/>
</dbReference>
<evidence type="ECO:0000313" key="1">
    <source>
        <dbReference type="EMBL" id="OGG27351.1"/>
    </source>
</evidence>
<evidence type="ECO:0000313" key="2">
    <source>
        <dbReference type="Proteomes" id="UP000176609"/>
    </source>
</evidence>
<protein>
    <recommendedName>
        <fullName evidence="3">Acetamidase</fullName>
    </recommendedName>
</protein>
<evidence type="ECO:0008006" key="3">
    <source>
        <dbReference type="Google" id="ProtNLM"/>
    </source>
</evidence>
<sequence>MTSDKILLSNQIIYQLSPVHKPCRRVNLGQEFVVNSPNSFGGKINSKFIFQQLVTNPTQRKHPVIGPFFVNGVRKGEAISVNIKDIQLTSDYYQCVSFSSGVIPKFGDDRNYQIFPKKPDIKISGFTIKVNPSVGFLAATPSKNISCGRAGIFGGNLDIPDIKVTTKVHLPVLLPGGLIVVGDVHAIQGEGEISGTGAEVSAKIKLKIDKSPFMIQYPVIETATDFLVVGTGKYLNKAIQNAVLNSLSFLKNFSSSSRSHLYLALGLAGNISLGNSTGYIKTAAVKISKAIWTQKIY</sequence>
<reference evidence="1 2" key="1">
    <citation type="journal article" date="2016" name="Nat. Commun.">
        <title>Thousands of microbial genomes shed light on interconnected biogeochemical processes in an aquifer system.</title>
        <authorList>
            <person name="Anantharaman K."/>
            <person name="Brown C.T."/>
            <person name="Hug L.A."/>
            <person name="Sharon I."/>
            <person name="Castelle C.J."/>
            <person name="Probst A.J."/>
            <person name="Thomas B.C."/>
            <person name="Singh A."/>
            <person name="Wilkins M.J."/>
            <person name="Karaoz U."/>
            <person name="Brodie E.L."/>
            <person name="Williams K.H."/>
            <person name="Hubbard S.S."/>
            <person name="Banfield J.F."/>
        </authorList>
    </citation>
    <scope>NUCLEOTIDE SEQUENCE [LARGE SCALE GENOMIC DNA]</scope>
</reference>
<dbReference type="Pfam" id="PF03069">
    <property type="entry name" value="FmdA_AmdA"/>
    <property type="match status" value="2"/>
</dbReference>
<dbReference type="Gene3D" id="2.60.120.580">
    <property type="entry name" value="Acetamidase/Formamidase-like domains"/>
    <property type="match status" value="1"/>
</dbReference>
<dbReference type="SUPFAM" id="SSF141130">
    <property type="entry name" value="Acetamidase/Formamidase-like"/>
    <property type="match status" value="1"/>
</dbReference>
<dbReference type="Gene3D" id="3.10.28.20">
    <property type="entry name" value="Acetamidase/Formamidase-like domains"/>
    <property type="match status" value="1"/>
</dbReference>
<name>A0A1F6ARQ2_9BACT</name>
<comment type="caution">
    <text evidence="1">The sequence shown here is derived from an EMBL/GenBank/DDBJ whole genome shotgun (WGS) entry which is preliminary data.</text>
</comment>
<organism evidence="1 2">
    <name type="scientific">Candidatus Gottesmanbacteria bacterium RIFCSPLOWO2_01_FULL_39_12b</name>
    <dbReference type="NCBI Taxonomy" id="1798388"/>
    <lineage>
        <taxon>Bacteria</taxon>
        <taxon>Candidatus Gottesmaniibacteriota</taxon>
    </lineage>
</organism>
<gene>
    <name evidence="1" type="ORF">A2960_00090</name>
</gene>
<dbReference type="EMBL" id="MFJR01000003">
    <property type="protein sequence ID" value="OGG27351.1"/>
    <property type="molecule type" value="Genomic_DNA"/>
</dbReference>
<proteinExistence type="predicted"/>
<dbReference type="PANTHER" id="PTHR31891:SF1">
    <property type="entry name" value="FORMAMIDASE C869.04-RELATED"/>
    <property type="match status" value="1"/>
</dbReference>
<dbReference type="InterPro" id="IPR004304">
    <property type="entry name" value="FmdA_AmdA"/>
</dbReference>
<dbReference type="AlphaFoldDB" id="A0A1F6ARQ2"/>